<dbReference type="InterPro" id="IPR011709">
    <property type="entry name" value="DEAD-box_helicase_OB_fold"/>
</dbReference>
<feature type="domain" description="DEAD-box helicase OB fold" evidence="7">
    <location>
        <begin position="93"/>
        <end position="133"/>
    </location>
</feature>
<keyword evidence="4 8" id="KW-0347">Helicase</keyword>
<evidence type="ECO:0000256" key="6">
    <source>
        <dbReference type="ARBA" id="ARBA00047984"/>
    </source>
</evidence>
<dbReference type="PANTHER" id="PTHR18934">
    <property type="entry name" value="ATP-DEPENDENT RNA HELICASE"/>
    <property type="match status" value="1"/>
</dbReference>
<evidence type="ECO:0000256" key="5">
    <source>
        <dbReference type="ARBA" id="ARBA00023187"/>
    </source>
</evidence>
<accession>A0ABP0N7N9</accession>
<keyword evidence="5" id="KW-0508">mRNA splicing</keyword>
<evidence type="ECO:0000256" key="4">
    <source>
        <dbReference type="ARBA" id="ARBA00022806"/>
    </source>
</evidence>
<evidence type="ECO:0000256" key="1">
    <source>
        <dbReference type="ARBA" id="ARBA00012552"/>
    </source>
</evidence>
<dbReference type="EMBL" id="CAXAMM010026669">
    <property type="protein sequence ID" value="CAK9059448.1"/>
    <property type="molecule type" value="Genomic_DNA"/>
</dbReference>
<evidence type="ECO:0000259" key="7">
    <source>
        <dbReference type="Pfam" id="PF07717"/>
    </source>
</evidence>
<evidence type="ECO:0000313" key="8">
    <source>
        <dbReference type="EMBL" id="CAK9059448.1"/>
    </source>
</evidence>
<dbReference type="EC" id="3.6.4.13" evidence="1"/>
<keyword evidence="3" id="KW-0378">Hydrolase</keyword>
<evidence type="ECO:0000313" key="9">
    <source>
        <dbReference type="Proteomes" id="UP001642464"/>
    </source>
</evidence>
<keyword evidence="9" id="KW-1185">Reference proteome</keyword>
<dbReference type="GO" id="GO:0004386">
    <property type="term" value="F:helicase activity"/>
    <property type="evidence" value="ECO:0007669"/>
    <property type="project" value="UniProtKB-KW"/>
</dbReference>
<evidence type="ECO:0000256" key="3">
    <source>
        <dbReference type="ARBA" id="ARBA00022801"/>
    </source>
</evidence>
<organism evidence="8 9">
    <name type="scientific">Durusdinium trenchii</name>
    <dbReference type="NCBI Taxonomy" id="1381693"/>
    <lineage>
        <taxon>Eukaryota</taxon>
        <taxon>Sar</taxon>
        <taxon>Alveolata</taxon>
        <taxon>Dinophyceae</taxon>
        <taxon>Suessiales</taxon>
        <taxon>Symbiodiniaceae</taxon>
        <taxon>Durusdinium</taxon>
    </lineage>
</organism>
<sequence length="174" mass="19777">MLSVPPPFSRPRYAQKAADKAHKHFASGYGDHLSLLNAYRAYVDCGSKAEFCREHFLSERNMRQAENVRKQLASLARKRPSRAPSFARLTTSIRKAFVEGFFMQCAHLDESGKHYLTVQDQQMVAIHPSSSLGVGTISAVWPLRSVVTHFRRDANDAKWCERRVECVPEQSPEQ</sequence>
<keyword evidence="4 8" id="KW-0547">Nucleotide-binding</keyword>
<comment type="caution">
    <text evidence="8">The sequence shown here is derived from an EMBL/GenBank/DDBJ whole genome shotgun (WGS) entry which is preliminary data.</text>
</comment>
<dbReference type="Proteomes" id="UP001642464">
    <property type="component" value="Unassembled WGS sequence"/>
</dbReference>
<evidence type="ECO:0000256" key="2">
    <source>
        <dbReference type="ARBA" id="ARBA00022664"/>
    </source>
</evidence>
<gene>
    <name evidence="8" type="ORF">SCF082_LOCUS31497</name>
</gene>
<dbReference type="PANTHER" id="PTHR18934:SF109">
    <property type="entry name" value="ATP-DEPENDENT RNA HELICASE DHX15 HOMOLOG"/>
    <property type="match status" value="1"/>
</dbReference>
<keyword evidence="4 8" id="KW-0067">ATP-binding</keyword>
<dbReference type="Pfam" id="PF07717">
    <property type="entry name" value="OB_NTP_bind"/>
    <property type="match status" value="1"/>
</dbReference>
<comment type="catalytic activity">
    <reaction evidence="6">
        <text>ATP + H2O = ADP + phosphate + H(+)</text>
        <dbReference type="Rhea" id="RHEA:13065"/>
        <dbReference type="ChEBI" id="CHEBI:15377"/>
        <dbReference type="ChEBI" id="CHEBI:15378"/>
        <dbReference type="ChEBI" id="CHEBI:30616"/>
        <dbReference type="ChEBI" id="CHEBI:43474"/>
        <dbReference type="ChEBI" id="CHEBI:456216"/>
        <dbReference type="EC" id="3.6.4.13"/>
    </reaction>
</comment>
<keyword evidence="2" id="KW-0507">mRNA processing</keyword>
<protein>
    <recommendedName>
        <fullName evidence="1">RNA helicase</fullName>
        <ecNumber evidence="1">3.6.4.13</ecNumber>
    </recommendedName>
</protein>
<reference evidence="8 9" key="1">
    <citation type="submission" date="2024-02" db="EMBL/GenBank/DDBJ databases">
        <authorList>
            <person name="Chen Y."/>
            <person name="Shah S."/>
            <person name="Dougan E. K."/>
            <person name="Thang M."/>
            <person name="Chan C."/>
        </authorList>
    </citation>
    <scope>NUCLEOTIDE SEQUENCE [LARGE SCALE GENOMIC DNA]</scope>
</reference>
<proteinExistence type="predicted"/>
<name>A0ABP0N7N9_9DINO</name>